<sequence length="388" mass="42529">MELFSSAWQVAGALLVFLAGLLLACAVARPFRIKRKRALFLYLWHTGMCIVYVLYTLHSVSDAQGYYEAALRGNIEFSFGSAAVDYLTYLCVNGLGLSYLGTFLVYNIIGFAGLAALDGCLRVATADKHRTVRRFATLLVLLPSASFWSAAIGKDALSFLAVSLSLWAALQLRRRMPLMIAAIALMLLVRPHMAGVMVIALAGSQMIQSGISVKRRLAFGSLAIMAAAVMVPYALDYAGVGEHADATDVMEYIQQRQQENLDGSTSVDISSMSLPMQLLTYLLRPLPYEASSAFSLAASLENSLLGLLMLLGLWRLIARPLAPLPGNRAFLWIYSLLAWSVLASTTPNLGIALRQKWMFVPILIFLFISLARPRRRAAPILAGLRWQS</sequence>
<evidence type="ECO:0000313" key="3">
    <source>
        <dbReference type="Proteomes" id="UP000580517"/>
    </source>
</evidence>
<keyword evidence="1" id="KW-0812">Transmembrane</keyword>
<comment type="caution">
    <text evidence="2">The sequence shown here is derived from an EMBL/GenBank/DDBJ whole genome shotgun (WGS) entry which is preliminary data.</text>
</comment>
<feature type="transmembrane region" description="Helical" evidence="1">
    <location>
        <begin position="216"/>
        <end position="235"/>
    </location>
</feature>
<reference evidence="2 3" key="1">
    <citation type="submission" date="2020-07" db="EMBL/GenBank/DDBJ databases">
        <title>Taxonomic revisions and descriptions of new bacterial species based on genomic comparisons in the high-G+C-content subgroup of the family Alcaligenaceae.</title>
        <authorList>
            <person name="Szabo A."/>
            <person name="Felfoldi T."/>
        </authorList>
    </citation>
    <scope>NUCLEOTIDE SEQUENCE [LARGE SCALE GENOMIC DNA]</scope>
    <source>
        <strain evidence="2 3">DSM 25264</strain>
    </source>
</reference>
<feature type="transmembrane region" description="Helical" evidence="1">
    <location>
        <begin position="293"/>
        <end position="317"/>
    </location>
</feature>
<dbReference type="RefSeq" id="WP_129971362.1">
    <property type="nucleotide sequence ID" value="NZ_JACCEW010000008.1"/>
</dbReference>
<name>A0A853FDL9_9BURK</name>
<dbReference type="OrthoDB" id="6195545at2"/>
<organism evidence="2 3">
    <name type="scientific">Allopusillimonas soli</name>
    <dbReference type="NCBI Taxonomy" id="659016"/>
    <lineage>
        <taxon>Bacteria</taxon>
        <taxon>Pseudomonadati</taxon>
        <taxon>Pseudomonadota</taxon>
        <taxon>Betaproteobacteria</taxon>
        <taxon>Burkholderiales</taxon>
        <taxon>Alcaligenaceae</taxon>
        <taxon>Allopusillimonas</taxon>
    </lineage>
</organism>
<gene>
    <name evidence="2" type="ORF">H0A68_18880</name>
</gene>
<protein>
    <submittedName>
        <fullName evidence="2">Uncharacterized protein</fullName>
    </submittedName>
</protein>
<feature type="transmembrane region" description="Helical" evidence="1">
    <location>
        <begin position="355"/>
        <end position="371"/>
    </location>
</feature>
<accession>A0A853FDL9</accession>
<evidence type="ECO:0000313" key="2">
    <source>
        <dbReference type="EMBL" id="NYT38945.1"/>
    </source>
</evidence>
<keyword evidence="1" id="KW-1133">Transmembrane helix</keyword>
<feature type="transmembrane region" description="Helical" evidence="1">
    <location>
        <begin position="39"/>
        <end position="57"/>
    </location>
</feature>
<dbReference type="EMBL" id="JACCEW010000008">
    <property type="protein sequence ID" value="NYT38945.1"/>
    <property type="molecule type" value="Genomic_DNA"/>
</dbReference>
<evidence type="ECO:0000256" key="1">
    <source>
        <dbReference type="SAM" id="Phobius"/>
    </source>
</evidence>
<proteinExistence type="predicted"/>
<feature type="transmembrane region" description="Helical" evidence="1">
    <location>
        <begin position="97"/>
        <end position="117"/>
    </location>
</feature>
<keyword evidence="1" id="KW-0472">Membrane</keyword>
<dbReference type="Proteomes" id="UP000580517">
    <property type="component" value="Unassembled WGS sequence"/>
</dbReference>
<feature type="transmembrane region" description="Helical" evidence="1">
    <location>
        <begin position="6"/>
        <end position="27"/>
    </location>
</feature>
<dbReference type="AlphaFoldDB" id="A0A853FDL9"/>
<feature type="transmembrane region" description="Helical" evidence="1">
    <location>
        <begin position="138"/>
        <end position="167"/>
    </location>
</feature>
<keyword evidence="3" id="KW-1185">Reference proteome</keyword>
<feature type="transmembrane region" description="Helical" evidence="1">
    <location>
        <begin position="179"/>
        <end position="204"/>
    </location>
</feature>
<feature type="transmembrane region" description="Helical" evidence="1">
    <location>
        <begin position="329"/>
        <end position="349"/>
    </location>
</feature>